<organism evidence="1 2">
    <name type="scientific">Persea americana</name>
    <name type="common">Avocado</name>
    <dbReference type="NCBI Taxonomy" id="3435"/>
    <lineage>
        <taxon>Eukaryota</taxon>
        <taxon>Viridiplantae</taxon>
        <taxon>Streptophyta</taxon>
        <taxon>Embryophyta</taxon>
        <taxon>Tracheophyta</taxon>
        <taxon>Spermatophyta</taxon>
        <taxon>Magnoliopsida</taxon>
        <taxon>Magnoliidae</taxon>
        <taxon>Laurales</taxon>
        <taxon>Lauraceae</taxon>
        <taxon>Persea</taxon>
    </lineage>
</organism>
<comment type="caution">
    <text evidence="1">The sequence shown here is derived from an EMBL/GenBank/DDBJ whole genome shotgun (WGS) entry which is preliminary data.</text>
</comment>
<dbReference type="Proteomes" id="UP001234297">
    <property type="component" value="Chromosome 10"/>
</dbReference>
<accession>A0ACC2KRG5</accession>
<proteinExistence type="predicted"/>
<protein>
    <submittedName>
        <fullName evidence="1">Uncharacterized protein</fullName>
    </submittedName>
</protein>
<gene>
    <name evidence="1" type="ORF">MRB53_031965</name>
</gene>
<evidence type="ECO:0000313" key="2">
    <source>
        <dbReference type="Proteomes" id="UP001234297"/>
    </source>
</evidence>
<keyword evidence="2" id="KW-1185">Reference proteome</keyword>
<name>A0ACC2KRG5_PERAE</name>
<evidence type="ECO:0000313" key="1">
    <source>
        <dbReference type="EMBL" id="KAJ8623436.1"/>
    </source>
</evidence>
<dbReference type="EMBL" id="CM056818">
    <property type="protein sequence ID" value="KAJ8623436.1"/>
    <property type="molecule type" value="Genomic_DNA"/>
</dbReference>
<sequence length="220" mass="25164">MVGHARRPLLDDSGKCVILCHPPRKEYYEKFVYEALPVESHRQHFLHNHLNTELVAGSRELSKVSKLWWTILHGQLCTMVFKVSVRHLSDHLSELLENTLSDLESSRCVSIEEDMYLSPSNLGRIASFYHIGYTTIEWFGSSLTSKTKMEGLLGILASASEYAELLIRPGEEELIRKLINHQRFAFENPKCNDPHEKANVLLQAHFSRHTVVGNLAVDQQ</sequence>
<reference evidence="1 2" key="1">
    <citation type="journal article" date="2022" name="Hortic Res">
        <title>A haplotype resolved chromosomal level avocado genome allows analysis of novel avocado genes.</title>
        <authorList>
            <person name="Nath O."/>
            <person name="Fletcher S.J."/>
            <person name="Hayward A."/>
            <person name="Shaw L.M."/>
            <person name="Masouleh A.K."/>
            <person name="Furtado A."/>
            <person name="Henry R.J."/>
            <person name="Mitter N."/>
        </authorList>
    </citation>
    <scope>NUCLEOTIDE SEQUENCE [LARGE SCALE GENOMIC DNA]</scope>
    <source>
        <strain evidence="2">cv. Hass</strain>
    </source>
</reference>